<dbReference type="GO" id="GO:0071949">
    <property type="term" value="F:FAD binding"/>
    <property type="evidence" value="ECO:0007669"/>
    <property type="project" value="InterPro"/>
</dbReference>
<dbReference type="PANTHER" id="PTHR43762:SF1">
    <property type="entry name" value="D-ARABINONO-1,4-LACTONE OXIDASE"/>
    <property type="match status" value="1"/>
</dbReference>
<dbReference type="RefSeq" id="WP_034249252.1">
    <property type="nucleotide sequence ID" value="NZ_BJYK01000006.1"/>
</dbReference>
<dbReference type="PIRSF" id="PIRSF000136">
    <property type="entry name" value="LGO_GLO"/>
    <property type="match status" value="1"/>
</dbReference>
<dbReference type="InterPro" id="IPR007173">
    <property type="entry name" value="ALO_C"/>
</dbReference>
<dbReference type="PANTHER" id="PTHR43762">
    <property type="entry name" value="L-GULONOLACTONE OXIDASE"/>
    <property type="match status" value="1"/>
</dbReference>
<dbReference type="Pfam" id="PF01565">
    <property type="entry name" value="FAD_binding_4"/>
    <property type="match status" value="1"/>
</dbReference>
<dbReference type="NCBIfam" id="TIGR01679">
    <property type="entry name" value="bact_FAD_ox"/>
    <property type="match status" value="1"/>
</dbReference>
<proteinExistence type="predicted"/>
<dbReference type="Gene3D" id="3.30.465.10">
    <property type="match status" value="1"/>
</dbReference>
<dbReference type="InterPro" id="IPR016171">
    <property type="entry name" value="Vanillyl_alc_oxidase_C-sub2"/>
</dbReference>
<dbReference type="AlphaFoldDB" id="A0A511YYY6"/>
<evidence type="ECO:0000256" key="1">
    <source>
        <dbReference type="ARBA" id="ARBA00023002"/>
    </source>
</evidence>
<keyword evidence="4" id="KW-1185">Reference proteome</keyword>
<name>A0A511YYY6_9CELL</name>
<accession>A0A511YYY6</accession>
<dbReference type="EMBL" id="BJYK01000006">
    <property type="protein sequence ID" value="GEN80410.1"/>
    <property type="molecule type" value="Genomic_DNA"/>
</dbReference>
<evidence type="ECO:0000313" key="3">
    <source>
        <dbReference type="EMBL" id="GEN80410.1"/>
    </source>
</evidence>
<dbReference type="PROSITE" id="PS51387">
    <property type="entry name" value="FAD_PCMH"/>
    <property type="match status" value="1"/>
</dbReference>
<reference evidence="3 4" key="1">
    <citation type="submission" date="2019-07" db="EMBL/GenBank/DDBJ databases">
        <title>Whole genome shotgun sequence of Actinotalea fermentans NBRC 105374.</title>
        <authorList>
            <person name="Hosoyama A."/>
            <person name="Uohara A."/>
            <person name="Ohji S."/>
            <person name="Ichikawa N."/>
        </authorList>
    </citation>
    <scope>NUCLEOTIDE SEQUENCE [LARGE SCALE GENOMIC DNA]</scope>
    <source>
        <strain evidence="3 4">NBRC 105374</strain>
    </source>
</reference>
<dbReference type="InterPro" id="IPR036318">
    <property type="entry name" value="FAD-bd_PCMH-like_sf"/>
</dbReference>
<organism evidence="3 4">
    <name type="scientific">Actinotalea fermentans</name>
    <dbReference type="NCBI Taxonomy" id="43671"/>
    <lineage>
        <taxon>Bacteria</taxon>
        <taxon>Bacillati</taxon>
        <taxon>Actinomycetota</taxon>
        <taxon>Actinomycetes</taxon>
        <taxon>Micrococcales</taxon>
        <taxon>Cellulomonadaceae</taxon>
        <taxon>Actinotalea</taxon>
    </lineage>
</organism>
<dbReference type="GO" id="GO:0003885">
    <property type="term" value="F:D-arabinono-1,4-lactone oxidase activity"/>
    <property type="evidence" value="ECO:0007669"/>
    <property type="project" value="InterPro"/>
</dbReference>
<comment type="caution">
    <text evidence="3">The sequence shown here is derived from an EMBL/GenBank/DDBJ whole genome shotgun (WGS) entry which is preliminary data.</text>
</comment>
<evidence type="ECO:0000259" key="2">
    <source>
        <dbReference type="PROSITE" id="PS51387"/>
    </source>
</evidence>
<dbReference type="InterPro" id="IPR016166">
    <property type="entry name" value="FAD-bd_PCMH"/>
</dbReference>
<dbReference type="Pfam" id="PF04030">
    <property type="entry name" value="ALO"/>
    <property type="match status" value="1"/>
</dbReference>
<feature type="domain" description="FAD-binding PCMH-type" evidence="2">
    <location>
        <begin position="16"/>
        <end position="189"/>
    </location>
</feature>
<dbReference type="SUPFAM" id="SSF56176">
    <property type="entry name" value="FAD-binding/transporter-associated domain-like"/>
    <property type="match status" value="1"/>
</dbReference>
<sequence>MTSHSPGVWRNWSGTADARAVRFWRPRDTDEVQRAVRWAARHGLRVRAVGGGHSFTDCAATDGVLLNLDRLAAVETVEPQADGTALVTVGAGIRLRALGAALAARGLAMANLGDIDHQSIAGAISTGTHGTGLRVGGLASQVTGLRLVTADGEVCEADAVRDPALFEAARLGLGALGVLVAVTLRAVPAFTLRAREEVYDLDEALDALEGPDGWVATTDHVDMFWFPFTRRALVKRNDRVDPADGVPGLSPVRRWLEDELLSNGVFELTNRLAAAAPRMVPAVNAVAARLLSDRTYAAPSADVFVSPRRVVFREMEYAVPRAALRDVVAEVDRWLRRTREPVPFPVEIRFAAPDDVWLSTAYSRETAYVAVHQYHRLPHARYFDAVEAIMGGVDGRPHWGKLHGLGVERLSALYPRLADVRDVRARVDPTARFANVYTDRVLGPVA</sequence>
<dbReference type="InterPro" id="IPR010031">
    <property type="entry name" value="FAD_lactone_oxidase-like"/>
</dbReference>
<dbReference type="Gene3D" id="3.30.43.10">
    <property type="entry name" value="Uridine Diphospho-n-acetylenolpyruvylglucosamine Reductase, domain 2"/>
    <property type="match status" value="1"/>
</dbReference>
<dbReference type="Gene3D" id="1.10.45.10">
    <property type="entry name" value="Vanillyl-alcohol Oxidase, Chain A, domain 4"/>
    <property type="match status" value="1"/>
</dbReference>
<dbReference type="OrthoDB" id="9800184at2"/>
<dbReference type="InterPro" id="IPR016169">
    <property type="entry name" value="FAD-bd_PCMH_sub2"/>
</dbReference>
<dbReference type="Proteomes" id="UP000321484">
    <property type="component" value="Unassembled WGS sequence"/>
</dbReference>
<dbReference type="Gene3D" id="3.30.70.2520">
    <property type="match status" value="1"/>
</dbReference>
<keyword evidence="1" id="KW-0560">Oxidoreductase</keyword>
<dbReference type="InterPro" id="IPR016167">
    <property type="entry name" value="FAD-bd_PCMH_sub1"/>
</dbReference>
<gene>
    <name evidence="3" type="ORF">AFE02nite_21440</name>
</gene>
<dbReference type="GO" id="GO:0016020">
    <property type="term" value="C:membrane"/>
    <property type="evidence" value="ECO:0007669"/>
    <property type="project" value="InterPro"/>
</dbReference>
<evidence type="ECO:0000313" key="4">
    <source>
        <dbReference type="Proteomes" id="UP000321484"/>
    </source>
</evidence>
<dbReference type="InterPro" id="IPR006094">
    <property type="entry name" value="Oxid_FAD_bind_N"/>
</dbReference>
<protein>
    <submittedName>
        <fullName evidence="3">L-gulonolactone oxidase</fullName>
    </submittedName>
</protein>
<dbReference type="GO" id="GO:0080049">
    <property type="term" value="F:L-gulono-1,4-lactone dehydrogenase activity"/>
    <property type="evidence" value="ECO:0007669"/>
    <property type="project" value="TreeGrafter"/>
</dbReference>